<proteinExistence type="predicted"/>
<protein>
    <submittedName>
        <fullName evidence="1">Uncharacterized protein</fullName>
    </submittedName>
</protein>
<gene>
    <name evidence="1" type="ORF">N4S67_22310</name>
</gene>
<name>A0ABT2MFU0_9MYCO</name>
<dbReference type="Proteomes" id="UP001206639">
    <property type="component" value="Unassembled WGS sequence"/>
</dbReference>
<accession>A0ABT2MFU0</accession>
<dbReference type="EMBL" id="JAODWD010000005">
    <property type="protein sequence ID" value="MCT7661143.1"/>
    <property type="molecule type" value="Genomic_DNA"/>
</dbReference>
<comment type="caution">
    <text evidence="1">The sequence shown here is derived from an EMBL/GenBank/DDBJ whole genome shotgun (WGS) entry which is preliminary data.</text>
</comment>
<dbReference type="RefSeq" id="WP_260995186.1">
    <property type="nucleotide sequence ID" value="NZ_JAODWD010000005.1"/>
</dbReference>
<sequence length="44" mass="5021">MTRWARIRSAINEFRDIAAIGHALADRRITPERASELVSRVGTR</sequence>
<keyword evidence="2" id="KW-1185">Reference proteome</keyword>
<evidence type="ECO:0000313" key="1">
    <source>
        <dbReference type="EMBL" id="MCT7661143.1"/>
    </source>
</evidence>
<organism evidence="1 2">
    <name type="scientific">Mycobacterium deserti</name>
    <dbReference type="NCBI Taxonomy" id="2978347"/>
    <lineage>
        <taxon>Bacteria</taxon>
        <taxon>Bacillati</taxon>
        <taxon>Actinomycetota</taxon>
        <taxon>Actinomycetes</taxon>
        <taxon>Mycobacteriales</taxon>
        <taxon>Mycobacteriaceae</taxon>
        <taxon>Mycobacterium</taxon>
    </lineage>
</organism>
<evidence type="ECO:0000313" key="2">
    <source>
        <dbReference type="Proteomes" id="UP001206639"/>
    </source>
</evidence>
<reference evidence="2" key="1">
    <citation type="submission" date="2023-07" db="EMBL/GenBank/DDBJ databases">
        <authorList>
            <person name="Deng Y."/>
            <person name="Zhang Y.-Q."/>
        </authorList>
    </citation>
    <scope>NUCLEOTIDE SEQUENCE [LARGE SCALE GENOMIC DNA]</scope>
    <source>
        <strain evidence="2">CPCC 205710</strain>
    </source>
</reference>